<dbReference type="Proteomes" id="UP001189429">
    <property type="component" value="Unassembled WGS sequence"/>
</dbReference>
<proteinExistence type="predicted"/>
<evidence type="ECO:0000313" key="2">
    <source>
        <dbReference type="Proteomes" id="UP001189429"/>
    </source>
</evidence>
<evidence type="ECO:0000313" key="1">
    <source>
        <dbReference type="EMBL" id="CAK0857402.1"/>
    </source>
</evidence>
<keyword evidence="2" id="KW-1185">Reference proteome</keyword>
<organism evidence="1 2">
    <name type="scientific">Prorocentrum cordatum</name>
    <dbReference type="NCBI Taxonomy" id="2364126"/>
    <lineage>
        <taxon>Eukaryota</taxon>
        <taxon>Sar</taxon>
        <taxon>Alveolata</taxon>
        <taxon>Dinophyceae</taxon>
        <taxon>Prorocentrales</taxon>
        <taxon>Prorocentraceae</taxon>
        <taxon>Prorocentrum</taxon>
    </lineage>
</organism>
<protein>
    <submittedName>
        <fullName evidence="1">Uncharacterized protein</fullName>
    </submittedName>
</protein>
<name>A0ABN9UD99_9DINO</name>
<accession>A0ABN9UD99</accession>
<dbReference type="EMBL" id="CAUYUJ010015726">
    <property type="protein sequence ID" value="CAK0857402.1"/>
    <property type="molecule type" value="Genomic_DNA"/>
</dbReference>
<reference evidence="1" key="1">
    <citation type="submission" date="2023-10" db="EMBL/GenBank/DDBJ databases">
        <authorList>
            <person name="Chen Y."/>
            <person name="Shah S."/>
            <person name="Dougan E. K."/>
            <person name="Thang M."/>
            <person name="Chan C."/>
        </authorList>
    </citation>
    <scope>NUCLEOTIDE SEQUENCE [LARGE SCALE GENOMIC DNA]</scope>
</reference>
<comment type="caution">
    <text evidence="1">The sequence shown here is derived from an EMBL/GenBank/DDBJ whole genome shotgun (WGS) entry which is preliminary data.</text>
</comment>
<sequence length="113" mass="12634">MLLCSSRSRSRPPPSLLPFLLHATLKDSTDLDHPCRIPGSVYLKCLQDSVKTTEKNRSAKCLPLFGTFDACRRGVIAQQKSALENSLVKQDIADRRAKALFERRAILLDTKGH</sequence>
<gene>
    <name evidence="1" type="ORF">PCOR1329_LOCUS47533</name>
</gene>